<gene>
    <name evidence="2" type="ORF">BCR43DRAFT_491553</name>
</gene>
<feature type="compositionally biased region" description="Basic and acidic residues" evidence="1">
    <location>
        <begin position="227"/>
        <end position="238"/>
    </location>
</feature>
<evidence type="ECO:0000313" key="3">
    <source>
        <dbReference type="Proteomes" id="UP000242180"/>
    </source>
</evidence>
<feature type="compositionally biased region" description="Polar residues" evidence="1">
    <location>
        <begin position="103"/>
        <end position="121"/>
    </location>
</feature>
<dbReference type="InParanoid" id="A0A1X2HC59"/>
<reference evidence="2 3" key="1">
    <citation type="submission" date="2016-07" db="EMBL/GenBank/DDBJ databases">
        <title>Pervasive Adenine N6-methylation of Active Genes in Fungi.</title>
        <authorList>
            <consortium name="DOE Joint Genome Institute"/>
            <person name="Mondo S.J."/>
            <person name="Dannebaum R.O."/>
            <person name="Kuo R.C."/>
            <person name="Labutti K."/>
            <person name="Haridas S."/>
            <person name="Kuo A."/>
            <person name="Salamov A."/>
            <person name="Ahrendt S.R."/>
            <person name="Lipzen A."/>
            <person name="Sullivan W."/>
            <person name="Andreopoulos W.B."/>
            <person name="Clum A."/>
            <person name="Lindquist E."/>
            <person name="Daum C."/>
            <person name="Ramamoorthy G.K."/>
            <person name="Gryganskyi A."/>
            <person name="Culley D."/>
            <person name="Magnuson J.K."/>
            <person name="James T.Y."/>
            <person name="O'Malley M.A."/>
            <person name="Stajich J.E."/>
            <person name="Spatafora J.W."/>
            <person name="Visel A."/>
            <person name="Grigoriev I.V."/>
        </authorList>
    </citation>
    <scope>NUCLEOTIDE SEQUENCE [LARGE SCALE GENOMIC DNA]</scope>
    <source>
        <strain evidence="2 3">NRRL 2496</strain>
    </source>
</reference>
<dbReference type="EMBL" id="MCGN01000005">
    <property type="protein sequence ID" value="ORY96352.1"/>
    <property type="molecule type" value="Genomic_DNA"/>
</dbReference>
<name>A0A1X2HC59_SYNRA</name>
<feature type="region of interest" description="Disordered" evidence="1">
    <location>
        <begin position="100"/>
        <end position="133"/>
    </location>
</feature>
<feature type="region of interest" description="Disordered" evidence="1">
    <location>
        <begin position="337"/>
        <end position="359"/>
    </location>
</feature>
<dbReference type="OMA" id="YHTMKMN"/>
<protein>
    <submittedName>
        <fullName evidence="2">Uncharacterized protein</fullName>
    </submittedName>
</protein>
<dbReference type="OrthoDB" id="2401156at2759"/>
<evidence type="ECO:0000256" key="1">
    <source>
        <dbReference type="SAM" id="MobiDB-lite"/>
    </source>
</evidence>
<feature type="compositionally biased region" description="Basic and acidic residues" evidence="1">
    <location>
        <begin position="349"/>
        <end position="359"/>
    </location>
</feature>
<proteinExistence type="predicted"/>
<feature type="compositionally biased region" description="Polar residues" evidence="1">
    <location>
        <begin position="41"/>
        <end position="50"/>
    </location>
</feature>
<organism evidence="2 3">
    <name type="scientific">Syncephalastrum racemosum</name>
    <name type="common">Filamentous fungus</name>
    <dbReference type="NCBI Taxonomy" id="13706"/>
    <lineage>
        <taxon>Eukaryota</taxon>
        <taxon>Fungi</taxon>
        <taxon>Fungi incertae sedis</taxon>
        <taxon>Mucoromycota</taxon>
        <taxon>Mucoromycotina</taxon>
        <taxon>Mucoromycetes</taxon>
        <taxon>Mucorales</taxon>
        <taxon>Syncephalastraceae</taxon>
        <taxon>Syncephalastrum</taxon>
    </lineage>
</organism>
<comment type="caution">
    <text evidence="2">The sequence shown here is derived from an EMBL/GenBank/DDBJ whole genome shotgun (WGS) entry which is preliminary data.</text>
</comment>
<feature type="compositionally biased region" description="Low complexity" evidence="1">
    <location>
        <begin position="51"/>
        <end position="80"/>
    </location>
</feature>
<evidence type="ECO:0000313" key="2">
    <source>
        <dbReference type="EMBL" id="ORY96352.1"/>
    </source>
</evidence>
<feature type="compositionally biased region" description="Low complexity" evidence="1">
    <location>
        <begin position="436"/>
        <end position="462"/>
    </location>
</feature>
<dbReference type="Proteomes" id="UP000242180">
    <property type="component" value="Unassembled WGS sequence"/>
</dbReference>
<dbReference type="AlphaFoldDB" id="A0A1X2HC59"/>
<feature type="compositionally biased region" description="Low complexity" evidence="1">
    <location>
        <begin position="22"/>
        <end position="40"/>
    </location>
</feature>
<sequence>MTTPPPESPERRSTPPTPTPAPVTHAETPAITSSAASPSSNDPYLNSILASQSKNDNSSSNNKLSPDSTSASSPASNGSAWECSSKPDCGCYKCMRQRRKAANNRTPASTKDSRLQKSNSLSRRKSPTVKSYDMHLPKKSYDEHDSIYRVSSRERMRNETRQQPTTEDYINRDNYQISWKDDATGDDLLNSLVTFQTIFDKKQDPSPAGLSDLLEQGAQELRRQHEPIVEQKEEEANVRPEGAPLTLSFRDGPAHGALTLYHTMKMNNATERMAAYDLAFTHCMQANSGLSGWIQRQTKNEAPQAMQDYTPPQNPRRPVKKSILRPILSTKKNRLLSDDGLMPLGSRPRRNELRKSTSTHEIEISDAALTDVLSAAHALLPNQSPMALQDTLARADTSYGHIDTPSRPVQSDTTPSPRADNGSVSSMSIDERSKPKFFPSFGKKSAKSHLPSPSSDQSSFDA</sequence>
<accession>A0A1X2HC59</accession>
<keyword evidence="3" id="KW-1185">Reference proteome</keyword>
<feature type="region of interest" description="Disordered" evidence="1">
    <location>
        <begin position="227"/>
        <end position="247"/>
    </location>
</feature>
<feature type="region of interest" description="Disordered" evidence="1">
    <location>
        <begin position="1"/>
        <end position="86"/>
    </location>
</feature>
<feature type="region of interest" description="Disordered" evidence="1">
    <location>
        <begin position="398"/>
        <end position="462"/>
    </location>
</feature>
<feature type="compositionally biased region" description="Polar residues" evidence="1">
    <location>
        <begin position="407"/>
        <end position="428"/>
    </location>
</feature>